<feature type="domain" description="Gram-positive cocci surface proteins LPxTG" evidence="10">
    <location>
        <begin position="848"/>
        <end position="877"/>
    </location>
</feature>
<evidence type="ECO:0000313" key="12">
    <source>
        <dbReference type="Proteomes" id="UP000421738"/>
    </source>
</evidence>
<evidence type="ECO:0000256" key="6">
    <source>
        <dbReference type="ARBA" id="ARBA00023088"/>
    </source>
</evidence>
<keyword evidence="8" id="KW-0472">Membrane</keyword>
<dbReference type="PROSITE" id="PS50847">
    <property type="entry name" value="GRAM_POS_ANCHORING"/>
    <property type="match status" value="1"/>
</dbReference>
<keyword evidence="3" id="KW-0134">Cell wall</keyword>
<feature type="region of interest" description="Disordered" evidence="7">
    <location>
        <begin position="790"/>
        <end position="848"/>
    </location>
</feature>
<dbReference type="Gene3D" id="2.60.40.740">
    <property type="match status" value="1"/>
</dbReference>
<evidence type="ECO:0000259" key="10">
    <source>
        <dbReference type="PROSITE" id="PS50847"/>
    </source>
</evidence>
<dbReference type="InterPro" id="IPR011252">
    <property type="entry name" value="Fibrogen-bd_dom1"/>
</dbReference>
<keyword evidence="4" id="KW-0964">Secreted</keyword>
<dbReference type="InterPro" id="IPR013783">
    <property type="entry name" value="Ig-like_fold"/>
</dbReference>
<evidence type="ECO:0000256" key="9">
    <source>
        <dbReference type="SAM" id="SignalP"/>
    </source>
</evidence>
<dbReference type="SUPFAM" id="SSF49401">
    <property type="entry name" value="Bacterial adhesins"/>
    <property type="match status" value="2"/>
</dbReference>
<evidence type="ECO:0000256" key="5">
    <source>
        <dbReference type="ARBA" id="ARBA00022729"/>
    </source>
</evidence>
<feature type="transmembrane region" description="Helical" evidence="8">
    <location>
        <begin position="856"/>
        <end position="874"/>
    </location>
</feature>
<dbReference type="InterPro" id="IPR041033">
    <property type="entry name" value="SpaA_PFL_dom_1"/>
</dbReference>
<evidence type="ECO:0000256" key="4">
    <source>
        <dbReference type="ARBA" id="ARBA00022525"/>
    </source>
</evidence>
<dbReference type="Pfam" id="PF17802">
    <property type="entry name" value="SpaA"/>
    <property type="match status" value="5"/>
</dbReference>
<feature type="compositionally biased region" description="Pro residues" evidence="7">
    <location>
        <begin position="793"/>
        <end position="821"/>
    </location>
</feature>
<dbReference type="InterPro" id="IPR041171">
    <property type="entry name" value="SDR_Ig"/>
</dbReference>
<comment type="subcellular location">
    <subcellularLocation>
        <location evidence="1">Secreted</location>
        <location evidence="1">Cell wall</location>
        <topology evidence="1">Peptidoglycan-anchor</topology>
    </subcellularLocation>
</comment>
<keyword evidence="6" id="KW-0572">Peptidoglycan-anchor</keyword>
<keyword evidence="5 9" id="KW-0732">Signal</keyword>
<proteinExistence type="inferred from homology"/>
<name>A0AAD2MAJ8_LISMN</name>
<accession>A0AAD2MAJ8</accession>
<evidence type="ECO:0000256" key="8">
    <source>
        <dbReference type="SAM" id="Phobius"/>
    </source>
</evidence>
<dbReference type="InterPro" id="IPR008966">
    <property type="entry name" value="Adhesion_dom_sf"/>
</dbReference>
<dbReference type="PANTHER" id="PTHR36108">
    <property type="entry name" value="COLOSSIN-B-RELATED"/>
    <property type="match status" value="1"/>
</dbReference>
<dbReference type="AlphaFoldDB" id="A0AAD2MAJ8"/>
<comment type="caution">
    <text evidence="11">The sequence shown here is derived from an EMBL/GenBank/DDBJ whole genome shotgun (WGS) entry which is preliminary data.</text>
</comment>
<feature type="compositionally biased region" description="Basic and acidic residues" evidence="7">
    <location>
        <begin position="828"/>
        <end position="837"/>
    </location>
</feature>
<dbReference type="InterPro" id="IPR019931">
    <property type="entry name" value="LPXTG_anchor"/>
</dbReference>
<dbReference type="NCBIfam" id="TIGR01167">
    <property type="entry name" value="LPXTG_anchor"/>
    <property type="match status" value="1"/>
</dbReference>
<feature type="chain" id="PRO_5042213819" evidence="9">
    <location>
        <begin position="34"/>
        <end position="877"/>
    </location>
</feature>
<comment type="similarity">
    <text evidence="2">Belongs to the serine-aspartate repeat-containing protein (SDr) family.</text>
</comment>
<evidence type="ECO:0000313" key="11">
    <source>
        <dbReference type="EMBL" id="ECR7123273.1"/>
    </source>
</evidence>
<reference evidence="11 12" key="1">
    <citation type="submission" date="2019-09" db="EMBL/GenBank/DDBJ databases">
        <authorList>
            <consortium name="PulseNet: The National Subtyping Network for Foodborne Disease Surveillance"/>
            <person name="Tarr C.L."/>
            <person name="Trees E."/>
            <person name="Katz L.S."/>
            <person name="Carleton-Romer H.A."/>
            <person name="Stroika S."/>
            <person name="Kucerova Z."/>
            <person name="Roache K.F."/>
            <person name="Sabol A.L."/>
            <person name="Besser J."/>
            <person name="Gerner-Smidt P."/>
        </authorList>
    </citation>
    <scope>NUCLEOTIDE SEQUENCE [LARGE SCALE GENOMIC DNA]</scope>
    <source>
        <strain evidence="11 12">PNUSAL005666</strain>
    </source>
</reference>
<organism evidence="11 12">
    <name type="scientific">Listeria monocytogenes</name>
    <dbReference type="NCBI Taxonomy" id="1639"/>
    <lineage>
        <taxon>Bacteria</taxon>
        <taxon>Bacillati</taxon>
        <taxon>Bacillota</taxon>
        <taxon>Bacilli</taxon>
        <taxon>Bacillales</taxon>
        <taxon>Listeriaceae</taxon>
        <taxon>Listeria</taxon>
    </lineage>
</organism>
<sequence length="877" mass="93379">MSKNGNFLKKVGLAFLSILIVASTIFQTTVVKAATSYGSQFLNTVELLDKDGVPQTDFGYYDNMDVHYTWSIPNSTNVKAGDTMDFTLPSQLALATDLAFDVKDSKGQVVGTATVKKATNQVTLVFSDYVEKHSDVKGELDFWTAFNQKVITGNETVDLVFPLENGTTVIDVEVGEKTPVSPTETLFKYGWVDASNPSLIHWVVRVNYAKVNIPNAVFTDIIGAKQTLNFDSIKAFHGTYSADRVFTAGAPISSTNFSATSDGFSVALGNLTDSVQISYTTTTTDGGKSTQYDNTAKLAGTDFVTKQTSTWTPASGGGGEGGGTTGSVTLTKEDAKTKATLAGAEFKLVDSKGTVLQENITTNASGQLSIADLKFDTYQLIETKAPTGYKLDTTPVEFTIGENNQAITVTKENTLNTGSVELTKLDAATKATLAGATFELQDKEGNTLQTDLKTDENGVLKVTDLVPGSYQFVETSAPTGYKLDNSPVSFEVVAGETDQVVKVTKENTLEVGSVELTKLDAATKATLAGATFELQDKEGNTLQTDLKTDGNGVLKVTDLVPGSYQFVETSAPTGYKLDNSPVSFEVVAGETDQVVKVTKENTLEVGSVELTKLDSATKATLAGATFELQDKEGNTLQTGLKTDGNGVLKVTDLVPGSYQFVETSAPTGYKLDNSPVSFEVIAGETDQVVKVTKENTLEVGSVELTKLDSATKATLAGATFELQDKEGNTLQTDLKTDENGVLNVTDLVPGTYQFVETKAPIGYELDTTPVVFEIIAGETDQPVKVTKENTLVPPTPVPPTPIPPTPLPPVPYEPTVPPTKPEVPVTPKKTENSEDSPKTTPIRITQSLPKTGDTNSFAGLGVILIALSLSGLLLKRK</sequence>
<keyword evidence="8" id="KW-0812">Transmembrane</keyword>
<evidence type="ECO:0000256" key="3">
    <source>
        <dbReference type="ARBA" id="ARBA00022512"/>
    </source>
</evidence>
<feature type="compositionally biased region" description="Polar residues" evidence="7">
    <location>
        <begin position="838"/>
        <end position="848"/>
    </location>
</feature>
<dbReference type="EMBL" id="AAKHCT010000003">
    <property type="protein sequence ID" value="ECR7123273.1"/>
    <property type="molecule type" value="Genomic_DNA"/>
</dbReference>
<evidence type="ECO:0000256" key="7">
    <source>
        <dbReference type="SAM" id="MobiDB-lite"/>
    </source>
</evidence>
<evidence type="ECO:0000256" key="1">
    <source>
        <dbReference type="ARBA" id="ARBA00004168"/>
    </source>
</evidence>
<gene>
    <name evidence="11" type="ORF">F1788_11185</name>
</gene>
<dbReference type="SUPFAM" id="SSF49478">
    <property type="entry name" value="Cna protein B-type domain"/>
    <property type="match status" value="5"/>
</dbReference>
<dbReference type="PANTHER" id="PTHR36108:SF13">
    <property type="entry name" value="COLOSSIN-B-RELATED"/>
    <property type="match status" value="1"/>
</dbReference>
<dbReference type="InterPro" id="IPR008456">
    <property type="entry name" value="Collagen-bd_dom"/>
</dbReference>
<protein>
    <submittedName>
        <fullName evidence="11">LPXTG cell wall anchor domain-containing protein</fullName>
    </submittedName>
</protein>
<evidence type="ECO:0000256" key="2">
    <source>
        <dbReference type="ARBA" id="ARBA00007257"/>
    </source>
</evidence>
<keyword evidence="8" id="KW-1133">Transmembrane helix</keyword>
<dbReference type="Gene3D" id="2.60.40.10">
    <property type="entry name" value="Immunoglobulins"/>
    <property type="match status" value="5"/>
</dbReference>
<dbReference type="Proteomes" id="UP000421738">
    <property type="component" value="Unassembled WGS sequence"/>
</dbReference>
<feature type="signal peptide" evidence="9">
    <location>
        <begin position="1"/>
        <end position="33"/>
    </location>
</feature>
<dbReference type="GO" id="GO:0005518">
    <property type="term" value="F:collagen binding"/>
    <property type="evidence" value="ECO:0007669"/>
    <property type="project" value="InterPro"/>
</dbReference>
<dbReference type="Pfam" id="PF17961">
    <property type="entry name" value="Big_8"/>
    <property type="match status" value="1"/>
</dbReference>
<dbReference type="Gene3D" id="2.60.40.1280">
    <property type="match status" value="1"/>
</dbReference>
<dbReference type="GO" id="GO:0007155">
    <property type="term" value="P:cell adhesion"/>
    <property type="evidence" value="ECO:0007669"/>
    <property type="project" value="InterPro"/>
</dbReference>
<dbReference type="Pfam" id="PF05737">
    <property type="entry name" value="Collagen_bind"/>
    <property type="match status" value="1"/>
</dbReference>